<dbReference type="AlphaFoldDB" id="A0A4C1YIZ7"/>
<gene>
    <name evidence="1" type="ORF">EVAR_46966_1</name>
</gene>
<dbReference type="Proteomes" id="UP000299102">
    <property type="component" value="Unassembled WGS sequence"/>
</dbReference>
<keyword evidence="2" id="KW-1185">Reference proteome</keyword>
<protein>
    <submittedName>
        <fullName evidence="1">Uncharacterized protein</fullName>
    </submittedName>
</protein>
<sequence length="136" mass="16003">MQHVIIDIVSEGLCHRVYRYIDRPLQSRQRDDGLCFDNPSFYDSIVFREVLSARTPQPLRRRYIERISTRPSADTKLGRELAIEPLCHSLTDPLLCQRDTNNYIKKRTTFDTKFNIKTAVRARQTSERGRMARTVM</sequence>
<organism evidence="1 2">
    <name type="scientific">Eumeta variegata</name>
    <name type="common">Bagworm moth</name>
    <name type="synonym">Eumeta japonica</name>
    <dbReference type="NCBI Taxonomy" id="151549"/>
    <lineage>
        <taxon>Eukaryota</taxon>
        <taxon>Metazoa</taxon>
        <taxon>Ecdysozoa</taxon>
        <taxon>Arthropoda</taxon>
        <taxon>Hexapoda</taxon>
        <taxon>Insecta</taxon>
        <taxon>Pterygota</taxon>
        <taxon>Neoptera</taxon>
        <taxon>Endopterygota</taxon>
        <taxon>Lepidoptera</taxon>
        <taxon>Glossata</taxon>
        <taxon>Ditrysia</taxon>
        <taxon>Tineoidea</taxon>
        <taxon>Psychidae</taxon>
        <taxon>Oiketicinae</taxon>
        <taxon>Eumeta</taxon>
    </lineage>
</organism>
<comment type="caution">
    <text evidence="1">The sequence shown here is derived from an EMBL/GenBank/DDBJ whole genome shotgun (WGS) entry which is preliminary data.</text>
</comment>
<evidence type="ECO:0000313" key="1">
    <source>
        <dbReference type="EMBL" id="GBP76098.1"/>
    </source>
</evidence>
<proteinExistence type="predicted"/>
<dbReference type="EMBL" id="BGZK01001275">
    <property type="protein sequence ID" value="GBP76098.1"/>
    <property type="molecule type" value="Genomic_DNA"/>
</dbReference>
<evidence type="ECO:0000313" key="2">
    <source>
        <dbReference type="Proteomes" id="UP000299102"/>
    </source>
</evidence>
<name>A0A4C1YIZ7_EUMVA</name>
<reference evidence="1 2" key="1">
    <citation type="journal article" date="2019" name="Commun. Biol.">
        <title>The bagworm genome reveals a unique fibroin gene that provides high tensile strength.</title>
        <authorList>
            <person name="Kono N."/>
            <person name="Nakamura H."/>
            <person name="Ohtoshi R."/>
            <person name="Tomita M."/>
            <person name="Numata K."/>
            <person name="Arakawa K."/>
        </authorList>
    </citation>
    <scope>NUCLEOTIDE SEQUENCE [LARGE SCALE GENOMIC DNA]</scope>
</reference>
<accession>A0A4C1YIZ7</accession>